<dbReference type="InterPro" id="IPR011060">
    <property type="entry name" value="RibuloseP-bd_barrel"/>
</dbReference>
<protein>
    <submittedName>
        <fullName evidence="1">Uncharacterized protein</fullName>
    </submittedName>
</protein>
<feature type="non-terminal residue" evidence="1">
    <location>
        <position position="1"/>
    </location>
</feature>
<dbReference type="EMBL" id="BARV01032031">
    <property type="protein sequence ID" value="GAI44241.1"/>
    <property type="molecule type" value="Genomic_DNA"/>
</dbReference>
<comment type="caution">
    <text evidence="1">The sequence shown here is derived from an EMBL/GenBank/DDBJ whole genome shotgun (WGS) entry which is preliminary data.</text>
</comment>
<dbReference type="SUPFAM" id="SSF51366">
    <property type="entry name" value="Ribulose-phoshate binding barrel"/>
    <property type="match status" value="1"/>
</dbReference>
<organism evidence="1">
    <name type="scientific">marine sediment metagenome</name>
    <dbReference type="NCBI Taxonomy" id="412755"/>
    <lineage>
        <taxon>unclassified sequences</taxon>
        <taxon>metagenomes</taxon>
        <taxon>ecological metagenomes</taxon>
    </lineage>
</organism>
<evidence type="ECO:0000313" key="1">
    <source>
        <dbReference type="EMBL" id="GAI44241.1"/>
    </source>
</evidence>
<sequence length="234" mass="25615">QQISPKPRMLIIADLAQANVNELADYVDGADAGLLRISNLSEGAKKLREICEVVSGIPWGSWLKDVGQGGIEQLVEAGCDFVVFPPANTPLAINQDTKLGKILQVEASLSEGLLRTVNDLPVDAVLSAGEQEEEHFLTWHHLMLFQRLADLLIKPLLVSVPPNITAYELQTLWETGVEGVMVKVGVGQPEGRLKELRRAIDKLTFTSQRKRGKAEALLPYISGNSSIVAEEEEE</sequence>
<proteinExistence type="predicted"/>
<accession>X1PNZ0</accession>
<gene>
    <name evidence="1" type="ORF">S06H3_50573</name>
</gene>
<name>X1PNZ0_9ZZZZ</name>
<dbReference type="AlphaFoldDB" id="X1PNZ0"/>
<reference evidence="1" key="1">
    <citation type="journal article" date="2014" name="Front. Microbiol.">
        <title>High frequency of phylogenetically diverse reductive dehalogenase-homologous genes in deep subseafloor sedimentary metagenomes.</title>
        <authorList>
            <person name="Kawai M."/>
            <person name="Futagami T."/>
            <person name="Toyoda A."/>
            <person name="Takaki Y."/>
            <person name="Nishi S."/>
            <person name="Hori S."/>
            <person name="Arai W."/>
            <person name="Tsubouchi T."/>
            <person name="Morono Y."/>
            <person name="Uchiyama I."/>
            <person name="Ito T."/>
            <person name="Fujiyama A."/>
            <person name="Inagaki F."/>
            <person name="Takami H."/>
        </authorList>
    </citation>
    <scope>NUCLEOTIDE SEQUENCE</scope>
    <source>
        <strain evidence="1">Expedition CK06-06</strain>
    </source>
</reference>